<name>A0A2N9IRW4_FAGSY</name>
<dbReference type="AlphaFoldDB" id="A0A2N9IRW4"/>
<sequence length="69" mass="7290">METLGMGFTEVVASVGHAAVAPSSASTEKSSRPRATFQWGGTIFAFSSGLGNFDFVLKRSRKCTVQACD</sequence>
<gene>
    <name evidence="1" type="ORF">FSB_LOCUS54623</name>
</gene>
<reference evidence="1" key="1">
    <citation type="submission" date="2018-02" db="EMBL/GenBank/DDBJ databases">
        <authorList>
            <person name="Cohen D.B."/>
            <person name="Kent A.D."/>
        </authorList>
    </citation>
    <scope>NUCLEOTIDE SEQUENCE</scope>
</reference>
<proteinExistence type="predicted"/>
<accession>A0A2N9IRW4</accession>
<protein>
    <submittedName>
        <fullName evidence="1">Uncharacterized protein</fullName>
    </submittedName>
</protein>
<organism evidence="1">
    <name type="scientific">Fagus sylvatica</name>
    <name type="common">Beechnut</name>
    <dbReference type="NCBI Taxonomy" id="28930"/>
    <lineage>
        <taxon>Eukaryota</taxon>
        <taxon>Viridiplantae</taxon>
        <taxon>Streptophyta</taxon>
        <taxon>Embryophyta</taxon>
        <taxon>Tracheophyta</taxon>
        <taxon>Spermatophyta</taxon>
        <taxon>Magnoliopsida</taxon>
        <taxon>eudicotyledons</taxon>
        <taxon>Gunneridae</taxon>
        <taxon>Pentapetalae</taxon>
        <taxon>rosids</taxon>
        <taxon>fabids</taxon>
        <taxon>Fagales</taxon>
        <taxon>Fagaceae</taxon>
        <taxon>Fagus</taxon>
    </lineage>
</organism>
<evidence type="ECO:0000313" key="1">
    <source>
        <dbReference type="EMBL" id="SPD26741.1"/>
    </source>
</evidence>
<dbReference type="EMBL" id="OIVN01006163">
    <property type="protein sequence ID" value="SPD26741.1"/>
    <property type="molecule type" value="Genomic_DNA"/>
</dbReference>